<dbReference type="AlphaFoldDB" id="A0A975JVU0"/>
<comment type="similarity">
    <text evidence="2 6">Belongs to the UPF0677 family.</text>
</comment>
<dbReference type="EC" id="2.1.1.-" evidence="6"/>
<dbReference type="EMBL" id="CP046600">
    <property type="protein sequence ID" value="QUR66606.1"/>
    <property type="molecule type" value="Genomic_DNA"/>
</dbReference>
<protein>
    <recommendedName>
        <fullName evidence="6">S-adenosyl-L-methionine-dependent methyltransferase</fullName>
        <ecNumber evidence="6">2.1.1.-</ecNumber>
    </recommendedName>
</protein>
<dbReference type="Proteomes" id="UP000682202">
    <property type="component" value="Chromosome"/>
</dbReference>
<organism evidence="7 8">
    <name type="scientific">Mycobacterium spongiae</name>
    <dbReference type="NCBI Taxonomy" id="886343"/>
    <lineage>
        <taxon>Bacteria</taxon>
        <taxon>Bacillati</taxon>
        <taxon>Actinomycetota</taxon>
        <taxon>Actinomycetes</taxon>
        <taxon>Mycobacteriales</taxon>
        <taxon>Mycobacteriaceae</taxon>
        <taxon>Mycobacterium</taxon>
    </lineage>
</organism>
<evidence type="ECO:0000256" key="3">
    <source>
        <dbReference type="ARBA" id="ARBA00022603"/>
    </source>
</evidence>
<evidence type="ECO:0000256" key="1">
    <source>
        <dbReference type="ARBA" id="ARBA00003907"/>
    </source>
</evidence>
<name>A0A975JVU0_9MYCO</name>
<evidence type="ECO:0000256" key="5">
    <source>
        <dbReference type="ARBA" id="ARBA00022691"/>
    </source>
</evidence>
<dbReference type="SUPFAM" id="SSF53335">
    <property type="entry name" value="S-adenosyl-L-methionine-dependent methyltransferases"/>
    <property type="match status" value="1"/>
</dbReference>
<evidence type="ECO:0000256" key="2">
    <source>
        <dbReference type="ARBA" id="ARBA00008138"/>
    </source>
</evidence>
<evidence type="ECO:0000313" key="8">
    <source>
        <dbReference type="Proteomes" id="UP000682202"/>
    </source>
</evidence>
<evidence type="ECO:0000256" key="6">
    <source>
        <dbReference type="RuleBase" id="RU362030"/>
    </source>
</evidence>
<dbReference type="RefSeq" id="WP_211698178.1">
    <property type="nucleotide sequence ID" value="NZ_CP046600.1"/>
</dbReference>
<dbReference type="KEGG" id="mspg:F6B93_05425"/>
<dbReference type="PANTHER" id="PTHR43619:SF2">
    <property type="entry name" value="S-ADENOSYL-L-METHIONINE-DEPENDENT METHYLTRANSFERASES SUPERFAMILY PROTEIN"/>
    <property type="match status" value="1"/>
</dbReference>
<keyword evidence="4 7" id="KW-0808">Transferase</keyword>
<dbReference type="InterPro" id="IPR011610">
    <property type="entry name" value="SAM_mthyl_Trfase_ML2640-like"/>
</dbReference>
<dbReference type="PANTHER" id="PTHR43619">
    <property type="entry name" value="S-ADENOSYL-L-METHIONINE-DEPENDENT METHYLTRANSFERASE YKTD-RELATED"/>
    <property type="match status" value="1"/>
</dbReference>
<reference evidence="7" key="1">
    <citation type="submission" date="2019-12" db="EMBL/GenBank/DDBJ databases">
        <title>Mycobacterium spongiae sp. nov.</title>
        <authorList>
            <person name="Stinear T."/>
        </authorList>
    </citation>
    <scope>NUCLEOTIDE SEQUENCE</scope>
    <source>
        <strain evidence="7">FSD4b-SM</strain>
    </source>
</reference>
<dbReference type="Gene3D" id="3.40.50.150">
    <property type="entry name" value="Vaccinia Virus protein VP39"/>
    <property type="match status" value="1"/>
</dbReference>
<evidence type="ECO:0000313" key="7">
    <source>
        <dbReference type="EMBL" id="QUR66606.1"/>
    </source>
</evidence>
<dbReference type="Pfam" id="PF04072">
    <property type="entry name" value="LCM"/>
    <property type="match status" value="1"/>
</dbReference>
<dbReference type="GO" id="GO:0008168">
    <property type="term" value="F:methyltransferase activity"/>
    <property type="evidence" value="ECO:0007669"/>
    <property type="project" value="UniProtKB-UniRule"/>
</dbReference>
<comment type="function">
    <text evidence="1 6">Exhibits S-adenosyl-L-methionine-dependent methyltransferase activity.</text>
</comment>
<keyword evidence="5 6" id="KW-0949">S-adenosyl-L-methionine</keyword>
<sequence length="309" mass="33448">MARSDNDSWDLASSVGATATIVAAARARATKAALIDDPFAEPLVRAVGVDFFNRWASSELDPADVDIPDSPWGVQPITDLLTARTRHIDSFFTEASNAGIRQAVILASGLDARGYRLPWPPGTAVFEIDQPAIIDFKAATLAALDAEPTADLRGVRSDLRHDWPAALRQAGFKPERPTAWSAEGLLAFLPPEAQDRLVDEITALSVEGSRLLAEVFRFSPETIQVMENANKKWYEHGLDVELDDLGYPGERSDVAAYLEANGWYTQSTPLEQLLAHNGLPTPSPGSAAASAFAEAYYCTAVLRSKTPAR</sequence>
<keyword evidence="8" id="KW-1185">Reference proteome</keyword>
<evidence type="ECO:0000256" key="4">
    <source>
        <dbReference type="ARBA" id="ARBA00022679"/>
    </source>
</evidence>
<proteinExistence type="inferred from homology"/>
<dbReference type="GO" id="GO:0032259">
    <property type="term" value="P:methylation"/>
    <property type="evidence" value="ECO:0007669"/>
    <property type="project" value="UniProtKB-KW"/>
</dbReference>
<gene>
    <name evidence="7" type="ORF">F6B93_05425</name>
</gene>
<keyword evidence="3 6" id="KW-0489">Methyltransferase</keyword>
<dbReference type="InterPro" id="IPR007213">
    <property type="entry name" value="Ppm1/Ppm2/Tcmp"/>
</dbReference>
<dbReference type="NCBIfam" id="TIGR00027">
    <property type="entry name" value="mthyl_TIGR00027"/>
    <property type="match status" value="1"/>
</dbReference>
<accession>A0A975JVU0</accession>
<dbReference type="InterPro" id="IPR029063">
    <property type="entry name" value="SAM-dependent_MTases_sf"/>
</dbReference>